<dbReference type="EMBL" id="FCOW01000034">
    <property type="protein sequence ID" value="CVK21410.1"/>
    <property type="molecule type" value="Genomic_DNA"/>
</dbReference>
<sequence>MIAGAQEQGLAVSWLRKSSNLRDKVNDFYGNQTEDQVLVEISKVLNKQLQHPICWAGMAGEECLAVFLGTRVDRGRRKQ</sequence>
<comment type="caution">
    <text evidence="1">The sequence shown here is derived from an EMBL/GenBank/DDBJ whole genome shotgun (WGS) entry which is preliminary data.</text>
</comment>
<dbReference type="Proteomes" id="UP000245702">
    <property type="component" value="Unassembled WGS sequence"/>
</dbReference>
<protein>
    <submittedName>
        <fullName evidence="1">Uncharacterized protein</fullName>
    </submittedName>
</protein>
<proteinExistence type="predicted"/>
<evidence type="ECO:0000313" key="1">
    <source>
        <dbReference type="EMBL" id="CVK21410.1"/>
    </source>
</evidence>
<gene>
    <name evidence="1" type="ORF">SSPH_04097</name>
</gene>
<dbReference type="SUPFAM" id="SSF55073">
    <property type="entry name" value="Nucleotide cyclase"/>
    <property type="match status" value="1"/>
</dbReference>
<accession>A0ABM9W965</accession>
<keyword evidence="2" id="KW-1185">Reference proteome</keyword>
<name>A0ABM9W965_9FIRM</name>
<organism evidence="1 2">
    <name type="scientific">Sporomusa sphaeroides DSM 2875</name>
    <dbReference type="NCBI Taxonomy" id="1337886"/>
    <lineage>
        <taxon>Bacteria</taxon>
        <taxon>Bacillati</taxon>
        <taxon>Bacillota</taxon>
        <taxon>Negativicutes</taxon>
        <taxon>Selenomonadales</taxon>
        <taxon>Sporomusaceae</taxon>
        <taxon>Sporomusa</taxon>
    </lineage>
</organism>
<dbReference type="InterPro" id="IPR029787">
    <property type="entry name" value="Nucleotide_cyclase"/>
</dbReference>
<reference evidence="1 2" key="1">
    <citation type="submission" date="2016-01" db="EMBL/GenBank/DDBJ databases">
        <authorList>
            <person name="Brown R."/>
        </authorList>
    </citation>
    <scope>NUCLEOTIDE SEQUENCE [LARGE SCALE GENOMIC DNA]</scope>
    <source>
        <strain evidence="1">Sporomusa sphaeroides DSM 2875</strain>
    </source>
</reference>
<evidence type="ECO:0000313" key="2">
    <source>
        <dbReference type="Proteomes" id="UP000245702"/>
    </source>
</evidence>